<dbReference type="Gene3D" id="3.40.640.10">
    <property type="entry name" value="Type I PLP-dependent aspartate aminotransferase-like (Major domain)"/>
    <property type="match status" value="1"/>
</dbReference>
<evidence type="ECO:0000313" key="6">
    <source>
        <dbReference type="EMBL" id="CAD6344014.1"/>
    </source>
</evidence>
<dbReference type="GO" id="GO:0030170">
    <property type="term" value="F:pyridoxal phosphate binding"/>
    <property type="evidence" value="ECO:0007669"/>
    <property type="project" value="InterPro"/>
</dbReference>
<reference evidence="6" key="1">
    <citation type="submission" date="2020-10" db="EMBL/GenBank/DDBJ databases">
        <authorList>
            <person name="Han B."/>
            <person name="Lu T."/>
            <person name="Zhao Q."/>
            <person name="Huang X."/>
            <person name="Zhao Y."/>
        </authorList>
    </citation>
    <scope>NUCLEOTIDE SEQUENCE</scope>
</reference>
<dbReference type="InterPro" id="IPR015422">
    <property type="entry name" value="PyrdxlP-dep_Trfase_small"/>
</dbReference>
<dbReference type="AlphaFoldDB" id="A0A811SRR3"/>
<gene>
    <name evidence="6" type="ORF">NCGR_LOCUS68112</name>
</gene>
<organism evidence="6 7">
    <name type="scientific">Miscanthus lutarioriparius</name>
    <dbReference type="NCBI Taxonomy" id="422564"/>
    <lineage>
        <taxon>Eukaryota</taxon>
        <taxon>Viridiplantae</taxon>
        <taxon>Streptophyta</taxon>
        <taxon>Embryophyta</taxon>
        <taxon>Tracheophyta</taxon>
        <taxon>Spermatophyta</taxon>
        <taxon>Magnoliopsida</taxon>
        <taxon>Liliopsida</taxon>
        <taxon>Poales</taxon>
        <taxon>Poaceae</taxon>
        <taxon>PACMAD clade</taxon>
        <taxon>Panicoideae</taxon>
        <taxon>Andropogonodae</taxon>
        <taxon>Andropogoneae</taxon>
        <taxon>Saccharinae</taxon>
        <taxon>Miscanthus</taxon>
    </lineage>
</organism>
<dbReference type="InterPro" id="IPR004838">
    <property type="entry name" value="NHTrfase_class1_PyrdxlP-BS"/>
</dbReference>
<keyword evidence="7" id="KW-1185">Reference proteome</keyword>
<dbReference type="PANTHER" id="PTHR45744">
    <property type="entry name" value="TYROSINE AMINOTRANSFERASE"/>
    <property type="match status" value="1"/>
</dbReference>
<dbReference type="Pfam" id="PF00155">
    <property type="entry name" value="Aminotran_1_2"/>
    <property type="match status" value="1"/>
</dbReference>
<name>A0A811SRR3_9POAL</name>
<evidence type="ECO:0000313" key="7">
    <source>
        <dbReference type="Proteomes" id="UP000604825"/>
    </source>
</evidence>
<dbReference type="GO" id="GO:0006572">
    <property type="term" value="P:L-tyrosine catabolic process"/>
    <property type="evidence" value="ECO:0007669"/>
    <property type="project" value="TreeGrafter"/>
</dbReference>
<dbReference type="Proteomes" id="UP000604825">
    <property type="component" value="Unassembled WGS sequence"/>
</dbReference>
<sequence>MEKSASNGVATAVPAPWNFAPNETLLGLTALLVRAVLARVKAGMDCRTRGAAARRGTSRLGEANKQSTGSAACAPPPRTEGRVHAAQRQPNLVDLDDMCLLCCDVRLHAWAAWGACASSGPFVESWWRDAFRVCQCIPGIPCVSATAPTPLAFGLEPAQRSIAQYLSRDLPYTLSPDDVYLTSRCAQAIEIICSVLARPGANILVPRPGYLFYEAHAVFSVMEARYFDLLPEKDWEVDIDGVQALADKNTVAMVIVNPGNPCGNVYTYEHLAKVADTARKLVIFVIADEVYAHLTFGERKFVPMGVFGAVAPVFTLGSISKKWVVPGWRLGWIVTNDPNGVFQMTKWAASRDLDISSDPPTFVQGAIPNLLDYTKEEFFQKTIKIIKESADICWEQLKGINAITCPSKPEGSMFVMVKLDISCLSDIKDDMDFCCRLAKEELVVVLPGCAVGYKDWLRITFAIDPSSLEDGLHRLKSFCLRYKKPTK</sequence>
<feature type="region of interest" description="Disordered" evidence="4">
    <location>
        <begin position="53"/>
        <end position="84"/>
    </location>
</feature>
<dbReference type="Gene3D" id="3.90.1150.10">
    <property type="entry name" value="Aspartate Aminotransferase, domain 1"/>
    <property type="match status" value="1"/>
</dbReference>
<comment type="cofactor">
    <cofactor evidence="1">
        <name>pyridoxal 5'-phosphate</name>
        <dbReference type="ChEBI" id="CHEBI:597326"/>
    </cofactor>
</comment>
<dbReference type="CDD" id="cd00609">
    <property type="entry name" value="AAT_like"/>
    <property type="match status" value="1"/>
</dbReference>
<dbReference type="InterPro" id="IPR004839">
    <property type="entry name" value="Aminotransferase_I/II_large"/>
</dbReference>
<evidence type="ECO:0000259" key="5">
    <source>
        <dbReference type="Pfam" id="PF00155"/>
    </source>
</evidence>
<comment type="caution">
    <text evidence="6">The sequence shown here is derived from an EMBL/GenBank/DDBJ whole genome shotgun (WGS) entry which is preliminary data.</text>
</comment>
<dbReference type="OrthoDB" id="7042322at2759"/>
<feature type="domain" description="Aminotransferase class I/classII large" evidence="5">
    <location>
        <begin position="158"/>
        <end position="475"/>
    </location>
</feature>
<keyword evidence="3" id="KW-0663">Pyridoxal phosphate</keyword>
<evidence type="ECO:0000256" key="2">
    <source>
        <dbReference type="ARBA" id="ARBA00007441"/>
    </source>
</evidence>
<evidence type="ECO:0000256" key="3">
    <source>
        <dbReference type="ARBA" id="ARBA00022898"/>
    </source>
</evidence>
<dbReference type="InterPro" id="IPR005958">
    <property type="entry name" value="TyrNic_aminoTrfase"/>
</dbReference>
<dbReference type="SUPFAM" id="SSF53383">
    <property type="entry name" value="PLP-dependent transferases"/>
    <property type="match status" value="1"/>
</dbReference>
<dbReference type="GO" id="GO:0004838">
    <property type="term" value="F:L-tyrosine-2-oxoglutarate transaminase activity"/>
    <property type="evidence" value="ECO:0007669"/>
    <property type="project" value="TreeGrafter"/>
</dbReference>
<comment type="similarity">
    <text evidence="2">Belongs to the class-I pyridoxal-phosphate-dependent aminotransferase family.</text>
</comment>
<dbReference type="EMBL" id="CAJGYO010000869">
    <property type="protein sequence ID" value="CAD6344014.1"/>
    <property type="molecule type" value="Genomic_DNA"/>
</dbReference>
<accession>A0A811SRR3</accession>
<dbReference type="PANTHER" id="PTHR45744:SF11">
    <property type="entry name" value="TYROSINE AMINOTRANSFERASE"/>
    <property type="match status" value="1"/>
</dbReference>
<evidence type="ECO:0000256" key="4">
    <source>
        <dbReference type="SAM" id="MobiDB-lite"/>
    </source>
</evidence>
<dbReference type="InterPro" id="IPR015421">
    <property type="entry name" value="PyrdxlP-dep_Trfase_major"/>
</dbReference>
<dbReference type="PROSITE" id="PS00105">
    <property type="entry name" value="AA_TRANSFER_CLASS_1"/>
    <property type="match status" value="1"/>
</dbReference>
<dbReference type="FunFam" id="3.90.1150.10:FF:000040">
    <property type="entry name" value="Tyrosine aminotransferase"/>
    <property type="match status" value="1"/>
</dbReference>
<evidence type="ECO:0000256" key="1">
    <source>
        <dbReference type="ARBA" id="ARBA00001933"/>
    </source>
</evidence>
<dbReference type="NCBIfam" id="TIGR01265">
    <property type="entry name" value="tyr_nico_aTase"/>
    <property type="match status" value="1"/>
</dbReference>
<protein>
    <recommendedName>
        <fullName evidence="5">Aminotransferase class I/classII large domain-containing protein</fullName>
    </recommendedName>
</protein>
<proteinExistence type="inferred from homology"/>
<dbReference type="InterPro" id="IPR015424">
    <property type="entry name" value="PyrdxlP-dep_Trfase"/>
</dbReference>